<organism evidence="3">
    <name type="scientific">Brachypodium distachyon</name>
    <name type="common">Purple false brome</name>
    <name type="synonym">Trachynia distachya</name>
    <dbReference type="NCBI Taxonomy" id="15368"/>
    <lineage>
        <taxon>Eukaryota</taxon>
        <taxon>Viridiplantae</taxon>
        <taxon>Streptophyta</taxon>
        <taxon>Embryophyta</taxon>
        <taxon>Tracheophyta</taxon>
        <taxon>Spermatophyta</taxon>
        <taxon>Magnoliopsida</taxon>
        <taxon>Liliopsida</taxon>
        <taxon>Poales</taxon>
        <taxon>Poaceae</taxon>
        <taxon>BOP clade</taxon>
        <taxon>Pooideae</taxon>
        <taxon>Stipodae</taxon>
        <taxon>Brachypodieae</taxon>
        <taxon>Brachypodium</taxon>
    </lineage>
</organism>
<sequence>MLSTSTDYLRSGGSDFNGGNGSRPFGRESVSWTEEMRGYLIDALLHQQVIGDRTAEGRFHKTAFNNVINLVSGKFGANIDRCHIKNRLKHVKDTFHESIPLAYSTSPKPCRRDRSKSNDKGIADQGFDSGEEEGERWSSRLLPAKGRHRGSGLDNGG</sequence>
<dbReference type="PANTHER" id="PTHR46929:SF3">
    <property type="entry name" value="MYB_SANT-LIKE DOMAIN-CONTAINING PROTEIN"/>
    <property type="match status" value="1"/>
</dbReference>
<feature type="region of interest" description="Disordered" evidence="1">
    <location>
        <begin position="102"/>
        <end position="157"/>
    </location>
</feature>
<evidence type="ECO:0000313" key="4">
    <source>
        <dbReference type="EnsemblPlants" id="KQK13234"/>
    </source>
</evidence>
<reference evidence="4" key="3">
    <citation type="submission" date="2018-08" db="UniProtKB">
        <authorList>
            <consortium name="EnsemblPlants"/>
        </authorList>
    </citation>
    <scope>IDENTIFICATION</scope>
    <source>
        <strain evidence="4">cv. Bd21</strain>
    </source>
</reference>
<dbReference type="PANTHER" id="PTHR46929">
    <property type="entry name" value="EXPRESSED PROTEIN"/>
    <property type="match status" value="1"/>
</dbReference>
<dbReference type="OrthoDB" id="611564at2759"/>
<evidence type="ECO:0000256" key="1">
    <source>
        <dbReference type="SAM" id="MobiDB-lite"/>
    </source>
</evidence>
<dbReference type="Pfam" id="PF12776">
    <property type="entry name" value="Myb_DNA-bind_3"/>
    <property type="match status" value="1"/>
</dbReference>
<accession>A0A0Q3RJD5</accession>
<evidence type="ECO:0000259" key="2">
    <source>
        <dbReference type="Pfam" id="PF12776"/>
    </source>
</evidence>
<reference evidence="3" key="2">
    <citation type="submission" date="2017-06" db="EMBL/GenBank/DDBJ databases">
        <title>WGS assembly of Brachypodium distachyon.</title>
        <authorList>
            <consortium name="The International Brachypodium Initiative"/>
            <person name="Lucas S."/>
            <person name="Harmon-Smith M."/>
            <person name="Lail K."/>
            <person name="Tice H."/>
            <person name="Grimwood J."/>
            <person name="Bruce D."/>
            <person name="Barry K."/>
            <person name="Shu S."/>
            <person name="Lindquist E."/>
            <person name="Wang M."/>
            <person name="Pitluck S."/>
            <person name="Vogel J.P."/>
            <person name="Garvin D.F."/>
            <person name="Mockler T.C."/>
            <person name="Schmutz J."/>
            <person name="Rokhsar D."/>
            <person name="Bevan M.W."/>
        </authorList>
    </citation>
    <scope>NUCLEOTIDE SEQUENCE</scope>
    <source>
        <strain evidence="3">Bd21</strain>
    </source>
</reference>
<evidence type="ECO:0000313" key="3">
    <source>
        <dbReference type="EMBL" id="KQK13234.2"/>
    </source>
</evidence>
<feature type="compositionally biased region" description="Basic and acidic residues" evidence="1">
    <location>
        <begin position="110"/>
        <end position="122"/>
    </location>
</feature>
<proteinExistence type="predicted"/>
<dbReference type="Proteomes" id="UP000008810">
    <property type="component" value="Chromosome 1"/>
</dbReference>
<protein>
    <recommendedName>
        <fullName evidence="2">Myb/SANT-like domain-containing protein</fullName>
    </recommendedName>
</protein>
<name>A0A0Q3RJD5_BRADI</name>
<dbReference type="EnsemblPlants" id="KQK13234">
    <property type="protein sequence ID" value="KQK13234"/>
    <property type="gene ID" value="BRADI_1g08772v3"/>
</dbReference>
<evidence type="ECO:0000313" key="5">
    <source>
        <dbReference type="Proteomes" id="UP000008810"/>
    </source>
</evidence>
<dbReference type="EMBL" id="CM000880">
    <property type="protein sequence ID" value="KQK13234.2"/>
    <property type="molecule type" value="Genomic_DNA"/>
</dbReference>
<keyword evidence="5" id="KW-1185">Reference proteome</keyword>
<feature type="domain" description="Myb/SANT-like" evidence="2">
    <location>
        <begin position="31"/>
        <end position="97"/>
    </location>
</feature>
<dbReference type="Gramene" id="KQK13234">
    <property type="protein sequence ID" value="KQK13234"/>
    <property type="gene ID" value="BRADI_1g08772v3"/>
</dbReference>
<dbReference type="InParanoid" id="A0A0Q3RJD5"/>
<gene>
    <name evidence="3" type="ORF">BRADI_1g08772v3</name>
</gene>
<dbReference type="InterPro" id="IPR024752">
    <property type="entry name" value="Myb/SANT-like_dom"/>
</dbReference>
<dbReference type="AlphaFoldDB" id="A0A0Q3RJD5"/>
<reference evidence="3 4" key="1">
    <citation type="journal article" date="2010" name="Nature">
        <title>Genome sequencing and analysis of the model grass Brachypodium distachyon.</title>
        <authorList>
            <consortium name="International Brachypodium Initiative"/>
        </authorList>
    </citation>
    <scope>NUCLEOTIDE SEQUENCE [LARGE SCALE GENOMIC DNA]</scope>
    <source>
        <strain evidence="3 4">Bd21</strain>
    </source>
</reference>